<keyword evidence="1" id="KW-0238">DNA-binding</keyword>
<feature type="domain" description="Sin" evidence="3">
    <location>
        <begin position="78"/>
        <end position="116"/>
    </location>
</feature>
<dbReference type="Pfam" id="PF01381">
    <property type="entry name" value="HTH_3"/>
    <property type="match status" value="1"/>
</dbReference>
<keyword evidence="5" id="KW-1185">Reference proteome</keyword>
<dbReference type="InterPro" id="IPR036281">
    <property type="entry name" value="SinR/SinI_dimer_dom_sf"/>
</dbReference>
<dbReference type="RefSeq" id="WP_267153246.1">
    <property type="nucleotide sequence ID" value="NZ_JAPMLT010000014.1"/>
</dbReference>
<dbReference type="InterPro" id="IPR050807">
    <property type="entry name" value="TransReg_Diox_bact_type"/>
</dbReference>
<gene>
    <name evidence="4" type="ORF">OS242_18855</name>
</gene>
<evidence type="ECO:0000313" key="5">
    <source>
        <dbReference type="Proteomes" id="UP001208017"/>
    </source>
</evidence>
<name>A0ABT3X7X0_9BACL</name>
<reference evidence="4 5" key="1">
    <citation type="submission" date="2022-11" db="EMBL/GenBank/DDBJ databases">
        <title>Study of microbial diversity in lake waters.</title>
        <authorList>
            <person name="Zhang J."/>
        </authorList>
    </citation>
    <scope>NUCLEOTIDE SEQUENCE [LARGE SCALE GENOMIC DNA]</scope>
    <source>
        <strain evidence="4 5">DT12</strain>
    </source>
</reference>
<organism evidence="4 5">
    <name type="scientific">Tumebacillus lacus</name>
    <dbReference type="NCBI Taxonomy" id="2995335"/>
    <lineage>
        <taxon>Bacteria</taxon>
        <taxon>Bacillati</taxon>
        <taxon>Bacillota</taxon>
        <taxon>Bacilli</taxon>
        <taxon>Bacillales</taxon>
        <taxon>Alicyclobacillaceae</taxon>
        <taxon>Tumebacillus</taxon>
    </lineage>
</organism>
<evidence type="ECO:0000259" key="2">
    <source>
        <dbReference type="PROSITE" id="PS50943"/>
    </source>
</evidence>
<dbReference type="PROSITE" id="PS51500">
    <property type="entry name" value="SIN"/>
    <property type="match status" value="1"/>
</dbReference>
<accession>A0ABT3X7X0</accession>
<evidence type="ECO:0000259" key="3">
    <source>
        <dbReference type="PROSITE" id="PS51500"/>
    </source>
</evidence>
<feature type="domain" description="HTH cro/C1-type" evidence="2">
    <location>
        <begin position="6"/>
        <end position="61"/>
    </location>
</feature>
<evidence type="ECO:0000313" key="4">
    <source>
        <dbReference type="EMBL" id="MCX7572002.1"/>
    </source>
</evidence>
<dbReference type="InterPro" id="IPR010982">
    <property type="entry name" value="Lambda_DNA-bd_dom_sf"/>
</dbReference>
<dbReference type="SMART" id="SM00530">
    <property type="entry name" value="HTH_XRE"/>
    <property type="match status" value="1"/>
</dbReference>
<proteinExistence type="predicted"/>
<dbReference type="InterPro" id="IPR010981">
    <property type="entry name" value="SinR/SinI_dimer_dom"/>
</dbReference>
<dbReference type="PANTHER" id="PTHR46797">
    <property type="entry name" value="HTH-TYPE TRANSCRIPTIONAL REGULATOR"/>
    <property type="match status" value="1"/>
</dbReference>
<dbReference type="PANTHER" id="PTHR46797:SF13">
    <property type="entry name" value="HTH-TYPE TRANSCRIPTIONAL REGULATOR SINR"/>
    <property type="match status" value="1"/>
</dbReference>
<evidence type="ECO:0000256" key="1">
    <source>
        <dbReference type="ARBA" id="ARBA00023125"/>
    </source>
</evidence>
<comment type="caution">
    <text evidence="4">The sequence shown here is derived from an EMBL/GenBank/DDBJ whole genome shotgun (WGS) entry which is preliminary data.</text>
</comment>
<dbReference type="SUPFAM" id="SSF47406">
    <property type="entry name" value="SinR repressor dimerisation domain-like"/>
    <property type="match status" value="1"/>
</dbReference>
<protein>
    <submittedName>
        <fullName evidence="4">Helix-turn-helix domain-containing protein</fullName>
    </submittedName>
</protein>
<sequence>MLGAKIRQLRKEKGMSLGELAERADCAKSYLSDIERGVRDNPSIQFLEKIGTVLHVPTEFFIDKTYTTAQALADQVAPEMVEIVKELDLGWLQLTKQAAESGLTQEQFKEFIEYAVWKSKQTAGV</sequence>
<dbReference type="CDD" id="cd00093">
    <property type="entry name" value="HTH_XRE"/>
    <property type="match status" value="1"/>
</dbReference>
<dbReference type="Proteomes" id="UP001208017">
    <property type="component" value="Unassembled WGS sequence"/>
</dbReference>
<dbReference type="EMBL" id="JAPMLT010000014">
    <property type="protein sequence ID" value="MCX7572002.1"/>
    <property type="molecule type" value="Genomic_DNA"/>
</dbReference>
<dbReference type="InterPro" id="IPR001387">
    <property type="entry name" value="Cro/C1-type_HTH"/>
</dbReference>
<dbReference type="SUPFAM" id="SSF47413">
    <property type="entry name" value="lambda repressor-like DNA-binding domains"/>
    <property type="match status" value="1"/>
</dbReference>
<dbReference type="Gene3D" id="1.10.260.40">
    <property type="entry name" value="lambda repressor-like DNA-binding domains"/>
    <property type="match status" value="1"/>
</dbReference>
<dbReference type="PROSITE" id="PS50943">
    <property type="entry name" value="HTH_CROC1"/>
    <property type="match status" value="1"/>
</dbReference>
<dbReference type="Pfam" id="PF08671">
    <property type="entry name" value="SinI"/>
    <property type="match status" value="1"/>
</dbReference>